<dbReference type="HOGENOM" id="CLU_004096_0_0_1"/>
<reference evidence="11 12" key="1">
    <citation type="journal article" date="2011" name="Nat. Biotechnol.">
        <title>Comparative genomic analysis of the thermophilic biomass-degrading fungi Myceliophthora thermophila and Thielavia terrestris.</title>
        <authorList>
            <person name="Berka R.M."/>
            <person name="Grigoriev I.V."/>
            <person name="Otillar R."/>
            <person name="Salamov A."/>
            <person name="Grimwood J."/>
            <person name="Reid I."/>
            <person name="Ishmael N."/>
            <person name="John T."/>
            <person name="Darmond C."/>
            <person name="Moisan M.-C."/>
            <person name="Henrissat B."/>
            <person name="Coutinho P.M."/>
            <person name="Lombard V."/>
            <person name="Natvig D.O."/>
            <person name="Lindquist E."/>
            <person name="Schmutz J."/>
            <person name="Lucas S."/>
            <person name="Harris P."/>
            <person name="Powlowski J."/>
            <person name="Bellemare A."/>
            <person name="Taylor D."/>
            <person name="Butler G."/>
            <person name="de Vries R.P."/>
            <person name="Allijn I.E."/>
            <person name="van den Brink J."/>
            <person name="Ushinsky S."/>
            <person name="Storms R."/>
            <person name="Powell A.J."/>
            <person name="Paulsen I.T."/>
            <person name="Elbourne L.D.H."/>
            <person name="Baker S.E."/>
            <person name="Magnuson J."/>
            <person name="LaBoissiere S."/>
            <person name="Clutterbuck A.J."/>
            <person name="Martinez D."/>
            <person name="Wogulis M."/>
            <person name="de Leon A.L."/>
            <person name="Rey M.W."/>
            <person name="Tsang A."/>
        </authorList>
    </citation>
    <scope>NUCLEOTIDE SEQUENCE [LARGE SCALE GENOMIC DNA]</scope>
    <source>
        <strain evidence="12">ATCC 38088 / NRRL 8126</strain>
    </source>
</reference>
<dbReference type="GO" id="GO:0006357">
    <property type="term" value="P:regulation of transcription by RNA polymerase II"/>
    <property type="evidence" value="ECO:0007669"/>
    <property type="project" value="InterPro"/>
</dbReference>
<dbReference type="PANTHER" id="PTHR35784:SF1">
    <property type="entry name" value="MEDIATOR OF RNA POLYMERASE II TRANSCRIPTION SUBUNIT 5"/>
    <property type="match status" value="1"/>
</dbReference>
<keyword evidence="12" id="KW-1185">Reference proteome</keyword>
<comment type="subcellular location">
    <subcellularLocation>
        <location evidence="1 9">Nucleus</location>
    </subcellularLocation>
</comment>
<protein>
    <recommendedName>
        <fullName evidence="3 9">Mediator of RNA polymerase II transcription subunit 5</fullName>
    </recommendedName>
    <alternativeName>
        <fullName evidence="8 9">Mediator complex subunit 5</fullName>
    </alternativeName>
</protein>
<dbReference type="GeneID" id="11521184"/>
<dbReference type="eggNOG" id="ENOG502R1HB">
    <property type="taxonomic scope" value="Eukaryota"/>
</dbReference>
<keyword evidence="7 9" id="KW-0539">Nucleus</keyword>
<proteinExistence type="inferred from homology"/>
<dbReference type="InterPro" id="IPR014801">
    <property type="entry name" value="Mediator_Med5_fun"/>
</dbReference>
<evidence type="ECO:0000256" key="7">
    <source>
        <dbReference type="ARBA" id="ARBA00023242"/>
    </source>
</evidence>
<keyword evidence="5 9" id="KW-0010">Activator</keyword>
<evidence type="ECO:0000313" key="11">
    <source>
        <dbReference type="EMBL" id="AEO62612.1"/>
    </source>
</evidence>
<evidence type="ECO:0000256" key="3">
    <source>
        <dbReference type="ARBA" id="ARBA00020628"/>
    </source>
</evidence>
<evidence type="ECO:0000256" key="9">
    <source>
        <dbReference type="RuleBase" id="RU364142"/>
    </source>
</evidence>
<dbReference type="Pfam" id="PF08689">
    <property type="entry name" value="Med5"/>
    <property type="match status" value="1"/>
</dbReference>
<dbReference type="Proteomes" id="UP000008181">
    <property type="component" value="Chromosome 1"/>
</dbReference>
<dbReference type="STRING" id="578455.G2QSD1"/>
<accession>G2QSD1</accession>
<keyword evidence="6 9" id="KW-0804">Transcription</keyword>
<evidence type="ECO:0000256" key="6">
    <source>
        <dbReference type="ARBA" id="ARBA00023163"/>
    </source>
</evidence>
<dbReference type="AlphaFoldDB" id="G2QSD1"/>
<evidence type="ECO:0000256" key="2">
    <source>
        <dbReference type="ARBA" id="ARBA00008782"/>
    </source>
</evidence>
<name>G2QSD1_THETT</name>
<dbReference type="PANTHER" id="PTHR35784">
    <property type="entry name" value="MEDIATOR OF RNA POLYMERASE II TRANSCRIPTION SUBUNIT 5"/>
    <property type="match status" value="1"/>
</dbReference>
<comment type="function">
    <text evidence="9">Component of the Mediator complex, a coactivator involved in the regulated transcription of nearly all RNA polymerase II-dependent genes. Mediator functions as a bridge to convey information from gene-specific regulatory proteins to the basal RNA polymerase II transcription machinery. Mediator is recruited to promoters by direct interactions with regulatory proteins and serves as a scaffold for the assembly of a functional preinitiation complex with RNA polymerase II and the general transcription factors.</text>
</comment>
<feature type="compositionally biased region" description="Low complexity" evidence="10">
    <location>
        <begin position="897"/>
        <end position="927"/>
    </location>
</feature>
<evidence type="ECO:0000256" key="8">
    <source>
        <dbReference type="ARBA" id="ARBA00031256"/>
    </source>
</evidence>
<feature type="region of interest" description="Disordered" evidence="10">
    <location>
        <begin position="896"/>
        <end position="930"/>
    </location>
</feature>
<evidence type="ECO:0000256" key="1">
    <source>
        <dbReference type="ARBA" id="ARBA00004123"/>
    </source>
</evidence>
<keyword evidence="4 9" id="KW-0805">Transcription regulation</keyword>
<dbReference type="OrthoDB" id="5322661at2759"/>
<comment type="similarity">
    <text evidence="2 9">Belongs to the Mediator complex subunit 5 family.</text>
</comment>
<dbReference type="GO" id="GO:0003712">
    <property type="term" value="F:transcription coregulator activity"/>
    <property type="evidence" value="ECO:0007669"/>
    <property type="project" value="InterPro"/>
</dbReference>
<evidence type="ECO:0000256" key="10">
    <source>
        <dbReference type="SAM" id="MobiDB-lite"/>
    </source>
</evidence>
<dbReference type="RefSeq" id="XP_003648948.1">
    <property type="nucleotide sequence ID" value="XM_003648900.1"/>
</dbReference>
<evidence type="ECO:0000256" key="5">
    <source>
        <dbReference type="ARBA" id="ARBA00023159"/>
    </source>
</evidence>
<comment type="subunit">
    <text evidence="9">Component of the Mediator complex.</text>
</comment>
<gene>
    <name evidence="9" type="primary">MED5</name>
    <name evidence="11" type="ORF">THITE_2106983</name>
</gene>
<dbReference type="EMBL" id="CP003009">
    <property type="protein sequence ID" value="AEO62612.1"/>
    <property type="molecule type" value="Genomic_DNA"/>
</dbReference>
<evidence type="ECO:0000256" key="4">
    <source>
        <dbReference type="ARBA" id="ARBA00023015"/>
    </source>
</evidence>
<sequence length="1106" mass="118457">MDAGPATAGLPAAVAVWSEFIRRALNRRLDQEKFAAFVPILFSQHPIPPVILADFILRPSDVTRYSLDPRAFLYLQVLLKQRRLDIASVLRALYKYSSIHELVRPQDGASAAPGDGAAEEKKTPGKLVRWQNSYEIDEILLWRFAKAVNAGTAITTAETAIHVAKVLAKWMPLFTEAAAIFSREAFSSLHGMPPRDETARARNAFALLVFAFSENPVVIKTLSRPAFKGLCKTLSDSLVAFMPCIMQVMPEVAGALELFRTQTLCKFLPSEKKESELNNYMDNLIGLDSLQIPEVPVVNTRAGLYIYLSAALVGRPMLEDSALFTYLHNRYQGDVQSTAVQLILASFDLLANAVFRNEGPRTGHLLKSYVVNKVPLILVSLAASSAVYPFNPEMCITEALGQVDTNVFPTLSGMFEMSNTGSSFHDSVRQDFCFSCQLHGLLSQAAIENLLGDITYQSLPDEGRYVKEILVQSCLQEVDRTQKLIVELDNMNGNVGAAAQAIIEVIGNLCRTKETMTLKQLCSQLAAKPLSLDVLLLFDKPQKILHPLCELLDNWAGYEEDQGEYHPVYEEFGSILLLLLAFVYRYNLSPADLGIRSPDSFVGKLLNAGNLCRPLEELNEREKAHLNGWIHGLFDTEAGGLGDDLMASCSPQDFYLLMPTLFHQVVIALSAGRLTDDMLKCGLEYLVGVLLLPSLVPAILYLSNQLWVGGPQIQTAIIKTLQPILRPSSISHEASTMLSSVLNIVAKPLEHALRSYQRQDPKCQEIEPLLEAIRDNLAVSRRTGGADHTELESWSSMHATNATNGSGITHGGLTAAVRHTVQSLVQWAQQPPLNGMPAAYTHRQTLAALKMLGAKRLLSILLEELKSFADSPQAGIAYDVITAIICAPDVTNDPSLANAATGPPSAADAAASSTNNNNTTPASTPAPQQRRISLREALKAEADDWKKTMRSDPALAETVVRLHRRVEAQMAPPPPPPETTAAAAMLQPELGGLGVDVGADAAALGDAIAAAAAAAGEHHDAAAAAMALDAAGLDAAAGGTVPDLGALGGGAPADLAAQVGAGGGNGGGNGGGGGGGLDLSGDDIFGGLTGASDFGAEFSGWDMDLG</sequence>
<dbReference type="KEGG" id="ttt:THITE_2106983"/>
<dbReference type="GO" id="GO:0016592">
    <property type="term" value="C:mediator complex"/>
    <property type="evidence" value="ECO:0007669"/>
    <property type="project" value="InterPro"/>
</dbReference>
<organism evidence="11 12">
    <name type="scientific">Thermothielavioides terrestris (strain ATCC 38088 / NRRL 8126)</name>
    <name type="common">Thielavia terrestris</name>
    <dbReference type="NCBI Taxonomy" id="578455"/>
    <lineage>
        <taxon>Eukaryota</taxon>
        <taxon>Fungi</taxon>
        <taxon>Dikarya</taxon>
        <taxon>Ascomycota</taxon>
        <taxon>Pezizomycotina</taxon>
        <taxon>Sordariomycetes</taxon>
        <taxon>Sordariomycetidae</taxon>
        <taxon>Sordariales</taxon>
        <taxon>Chaetomiaceae</taxon>
        <taxon>Thermothielavioides</taxon>
        <taxon>Thermothielavioides terrestris</taxon>
    </lineage>
</organism>
<evidence type="ECO:0000313" key="12">
    <source>
        <dbReference type="Proteomes" id="UP000008181"/>
    </source>
</evidence>